<organism evidence="1 2">
    <name type="scientific">Irpex rosettiformis</name>
    <dbReference type="NCBI Taxonomy" id="378272"/>
    <lineage>
        <taxon>Eukaryota</taxon>
        <taxon>Fungi</taxon>
        <taxon>Dikarya</taxon>
        <taxon>Basidiomycota</taxon>
        <taxon>Agaricomycotina</taxon>
        <taxon>Agaricomycetes</taxon>
        <taxon>Polyporales</taxon>
        <taxon>Irpicaceae</taxon>
        <taxon>Irpex</taxon>
    </lineage>
</organism>
<reference evidence="1" key="1">
    <citation type="journal article" date="2021" name="Environ. Microbiol.">
        <title>Gene family expansions and transcriptome signatures uncover fungal adaptations to wood decay.</title>
        <authorList>
            <person name="Hage H."/>
            <person name="Miyauchi S."/>
            <person name="Viragh M."/>
            <person name="Drula E."/>
            <person name="Min B."/>
            <person name="Chaduli D."/>
            <person name="Navarro D."/>
            <person name="Favel A."/>
            <person name="Norest M."/>
            <person name="Lesage-Meessen L."/>
            <person name="Balint B."/>
            <person name="Merenyi Z."/>
            <person name="de Eugenio L."/>
            <person name="Morin E."/>
            <person name="Martinez A.T."/>
            <person name="Baldrian P."/>
            <person name="Stursova M."/>
            <person name="Martinez M.J."/>
            <person name="Novotny C."/>
            <person name="Magnuson J.K."/>
            <person name="Spatafora J.W."/>
            <person name="Maurice S."/>
            <person name="Pangilinan J."/>
            <person name="Andreopoulos W."/>
            <person name="LaButti K."/>
            <person name="Hundley H."/>
            <person name="Na H."/>
            <person name="Kuo A."/>
            <person name="Barry K."/>
            <person name="Lipzen A."/>
            <person name="Henrissat B."/>
            <person name="Riley R."/>
            <person name="Ahrendt S."/>
            <person name="Nagy L.G."/>
            <person name="Grigoriev I.V."/>
            <person name="Martin F."/>
            <person name="Rosso M.N."/>
        </authorList>
    </citation>
    <scope>NUCLEOTIDE SEQUENCE</scope>
    <source>
        <strain evidence="1">CBS 384.51</strain>
    </source>
</reference>
<gene>
    <name evidence="1" type="ORF">BDY19DRAFT_944620</name>
</gene>
<evidence type="ECO:0000313" key="1">
    <source>
        <dbReference type="EMBL" id="KAI0089186.1"/>
    </source>
</evidence>
<keyword evidence="2" id="KW-1185">Reference proteome</keyword>
<name>A0ACB8U4S6_9APHY</name>
<protein>
    <submittedName>
        <fullName evidence="1">Uncharacterized protein</fullName>
    </submittedName>
</protein>
<dbReference type="EMBL" id="MU274911">
    <property type="protein sequence ID" value="KAI0089186.1"/>
    <property type="molecule type" value="Genomic_DNA"/>
</dbReference>
<comment type="caution">
    <text evidence="1">The sequence shown here is derived from an EMBL/GenBank/DDBJ whole genome shotgun (WGS) entry which is preliminary data.</text>
</comment>
<sequence length="303" mass="32943">MSHARREQREKERVSPAVTAAVTGNTDDAKRKAVLNVVQVWLDRLQLISTITTFFAGIDGTILSFAIALSHASVIPMDQWSTSVSVLMASLVGSLIFHTCAAITSFTASFVLIRYRLLDIRDYYHMGDGLQPSNGSPSANIPAPISEKTQVDVRFQRVESSPSQMEASHSKIPTAGTQATANLGTFVHNAERNFTDFLDAFQNIAGTKADVESRVFIHQVRPLWWFVSRSRSKTNNGTYLDPPIKLLSVCHTLSVTMASLGFVLVALGILVFAWVALPSAVSIFSSVCLGACLVAVFGVVTFC</sequence>
<evidence type="ECO:0000313" key="2">
    <source>
        <dbReference type="Proteomes" id="UP001055072"/>
    </source>
</evidence>
<dbReference type="Proteomes" id="UP001055072">
    <property type="component" value="Unassembled WGS sequence"/>
</dbReference>
<accession>A0ACB8U4S6</accession>
<proteinExistence type="predicted"/>